<dbReference type="InterPro" id="IPR057326">
    <property type="entry name" value="KR_dom"/>
</dbReference>
<dbReference type="GO" id="GO:0016491">
    <property type="term" value="F:oxidoreductase activity"/>
    <property type="evidence" value="ECO:0007669"/>
    <property type="project" value="UniProtKB-KW"/>
</dbReference>
<dbReference type="Proteomes" id="UP000538507">
    <property type="component" value="Unassembled WGS sequence"/>
</dbReference>
<protein>
    <submittedName>
        <fullName evidence="4">NAD(P)-dependent dehydrogenase (Short-subunit alcohol dehydrogenase family)</fullName>
    </submittedName>
</protein>
<organism evidence="4 5">
    <name type="scientific">Rhizobium leguminosarum</name>
    <dbReference type="NCBI Taxonomy" id="384"/>
    <lineage>
        <taxon>Bacteria</taxon>
        <taxon>Pseudomonadati</taxon>
        <taxon>Pseudomonadota</taxon>
        <taxon>Alphaproteobacteria</taxon>
        <taxon>Hyphomicrobiales</taxon>
        <taxon>Rhizobiaceae</taxon>
        <taxon>Rhizobium/Agrobacterium group</taxon>
        <taxon>Rhizobium</taxon>
    </lineage>
</organism>
<evidence type="ECO:0000313" key="5">
    <source>
        <dbReference type="Proteomes" id="UP000538507"/>
    </source>
</evidence>
<dbReference type="PANTHER" id="PTHR43477:SF1">
    <property type="entry name" value="DIHYDROANTICAPSIN 7-DEHYDROGENASE"/>
    <property type="match status" value="1"/>
</dbReference>
<dbReference type="AlphaFoldDB" id="A0AAE2SX83"/>
<evidence type="ECO:0000256" key="1">
    <source>
        <dbReference type="ARBA" id="ARBA00006484"/>
    </source>
</evidence>
<dbReference type="SUPFAM" id="SSF51735">
    <property type="entry name" value="NAD(P)-binding Rossmann-fold domains"/>
    <property type="match status" value="1"/>
</dbReference>
<evidence type="ECO:0000313" key="4">
    <source>
        <dbReference type="EMBL" id="MBB4291521.1"/>
    </source>
</evidence>
<dbReference type="InterPro" id="IPR036291">
    <property type="entry name" value="NAD(P)-bd_dom_sf"/>
</dbReference>
<dbReference type="InterPro" id="IPR002347">
    <property type="entry name" value="SDR_fam"/>
</dbReference>
<keyword evidence="2" id="KW-0560">Oxidoreductase</keyword>
<reference evidence="4 5" key="1">
    <citation type="submission" date="2020-08" db="EMBL/GenBank/DDBJ databases">
        <title>Genomic Encyclopedia of Type Strains, Phase IV (KMG-V): Genome sequencing to study the core and pangenomes of soil and plant-associated prokaryotes.</title>
        <authorList>
            <person name="Whitman W."/>
        </authorList>
    </citation>
    <scope>NUCLEOTIDE SEQUENCE [LARGE SCALE GENOMIC DNA]</scope>
    <source>
        <strain evidence="4 5">SEMIA 415</strain>
    </source>
</reference>
<dbReference type="PANTHER" id="PTHR43477">
    <property type="entry name" value="DIHYDROANTICAPSIN 7-DEHYDROGENASE"/>
    <property type="match status" value="1"/>
</dbReference>
<name>A0AAE2SX83_RHILE</name>
<accession>A0AAE2SX83</accession>
<evidence type="ECO:0000256" key="2">
    <source>
        <dbReference type="ARBA" id="ARBA00023002"/>
    </source>
</evidence>
<evidence type="ECO:0000259" key="3">
    <source>
        <dbReference type="SMART" id="SM00822"/>
    </source>
</evidence>
<proteinExistence type="inferred from homology"/>
<dbReference type="PRINTS" id="PR00081">
    <property type="entry name" value="GDHRDH"/>
</dbReference>
<dbReference type="Gene3D" id="3.40.50.720">
    <property type="entry name" value="NAD(P)-binding Rossmann-like Domain"/>
    <property type="match status" value="1"/>
</dbReference>
<feature type="domain" description="Ketoreductase" evidence="3">
    <location>
        <begin position="19"/>
        <end position="192"/>
    </location>
</feature>
<sequence>MRIETEPHNFFPIYDLGGQTVVIFGGTSGIGLATAAQAKGAGAKVIVIGSNEERAWKAAEDYGFDGWRAADVTRPGAVSDALRDLPSVDHLVMFAGSVVAGKVLEADVNHLERAFDERLWATVDAIRALGSRLQKTGSVTLISGRLADRPTAGGTAVLAAASAAMEALARGLALELAPIRVNVLAPGAVETPLMDRSFGPKRDEIVASMKKASLLGRLGEPADAASATMLLITNIWINGEVLHLDGGARLL</sequence>
<dbReference type="RefSeq" id="WP_183608326.1">
    <property type="nucleotide sequence ID" value="NZ_JACHAZ010000001.1"/>
</dbReference>
<dbReference type="SMART" id="SM00822">
    <property type="entry name" value="PKS_KR"/>
    <property type="match status" value="1"/>
</dbReference>
<gene>
    <name evidence="4" type="ORF">GGE16_003580</name>
</gene>
<dbReference type="InterPro" id="IPR051122">
    <property type="entry name" value="SDR_DHRS6-like"/>
</dbReference>
<dbReference type="CDD" id="cd05233">
    <property type="entry name" value="SDR_c"/>
    <property type="match status" value="1"/>
</dbReference>
<dbReference type="EMBL" id="JACIGO010000003">
    <property type="protein sequence ID" value="MBB4291521.1"/>
    <property type="molecule type" value="Genomic_DNA"/>
</dbReference>
<dbReference type="Pfam" id="PF13561">
    <property type="entry name" value="adh_short_C2"/>
    <property type="match status" value="1"/>
</dbReference>
<comment type="caution">
    <text evidence="4">The sequence shown here is derived from an EMBL/GenBank/DDBJ whole genome shotgun (WGS) entry which is preliminary data.</text>
</comment>
<comment type="similarity">
    <text evidence="1">Belongs to the short-chain dehydrogenases/reductases (SDR) family.</text>
</comment>